<proteinExistence type="predicted"/>
<dbReference type="Proteomes" id="UP001239909">
    <property type="component" value="Unassembled WGS sequence"/>
</dbReference>
<name>A0ABQ6LS08_9RHOB</name>
<accession>A0ABQ6LS08</accession>
<feature type="signal peptide" evidence="1">
    <location>
        <begin position="1"/>
        <end position="20"/>
    </location>
</feature>
<keyword evidence="4" id="KW-1185">Reference proteome</keyword>
<protein>
    <recommendedName>
        <fullName evidence="2">Lysozyme inhibitor LprI-like N-terminal domain-containing protein</fullName>
    </recommendedName>
</protein>
<keyword evidence="1" id="KW-0732">Signal</keyword>
<comment type="caution">
    <text evidence="3">The sequence shown here is derived from an EMBL/GenBank/DDBJ whole genome shotgun (WGS) entry which is preliminary data.</text>
</comment>
<evidence type="ECO:0000259" key="2">
    <source>
        <dbReference type="Pfam" id="PF07007"/>
    </source>
</evidence>
<sequence length="143" mass="15311">MRIAGACLGVQLALAPLAAAALCEDTGNNLEFTACMAGEAEAADAELNRIWTLVLGRIAEMDHLSAGQRADWRARLVAAQRSWIAFKDTDCHDVVGYEWWGGSGAGSAIAGCLHAATTRRTRELVRRYDIDPDAAPLAMRATP</sequence>
<gene>
    <name evidence="3" type="ORF">LNKW23_38450</name>
</gene>
<dbReference type="Gene3D" id="1.20.1270.180">
    <property type="match status" value="1"/>
</dbReference>
<dbReference type="InterPro" id="IPR009739">
    <property type="entry name" value="LprI-like_N"/>
</dbReference>
<feature type="domain" description="Lysozyme inhibitor LprI-like N-terminal" evidence="2">
    <location>
        <begin position="26"/>
        <end position="124"/>
    </location>
</feature>
<organism evidence="3 4">
    <name type="scientific">Paralimibaculum aggregatum</name>
    <dbReference type="NCBI Taxonomy" id="3036245"/>
    <lineage>
        <taxon>Bacteria</taxon>
        <taxon>Pseudomonadati</taxon>
        <taxon>Pseudomonadota</taxon>
        <taxon>Alphaproteobacteria</taxon>
        <taxon>Rhodobacterales</taxon>
        <taxon>Paracoccaceae</taxon>
        <taxon>Paralimibaculum</taxon>
    </lineage>
</organism>
<dbReference type="EMBL" id="BSYI01000039">
    <property type="protein sequence ID" value="GMG84629.1"/>
    <property type="molecule type" value="Genomic_DNA"/>
</dbReference>
<evidence type="ECO:0000313" key="3">
    <source>
        <dbReference type="EMBL" id="GMG84629.1"/>
    </source>
</evidence>
<reference evidence="3 4" key="1">
    <citation type="submission" date="2023-04" db="EMBL/GenBank/DDBJ databases">
        <title>Marinoamorphus aggregata gen. nov., sp. Nov., isolate from tissue of brittle star Ophioplocus japonicus.</title>
        <authorList>
            <person name="Kawano K."/>
            <person name="Sawayama S."/>
            <person name="Nakagawa S."/>
        </authorList>
    </citation>
    <scope>NUCLEOTIDE SEQUENCE [LARGE SCALE GENOMIC DNA]</scope>
    <source>
        <strain evidence="3 4">NKW23</strain>
    </source>
</reference>
<dbReference type="Pfam" id="PF07007">
    <property type="entry name" value="LprI"/>
    <property type="match status" value="1"/>
</dbReference>
<dbReference type="RefSeq" id="WP_285673710.1">
    <property type="nucleotide sequence ID" value="NZ_BSYI01000039.1"/>
</dbReference>
<feature type="chain" id="PRO_5046495998" description="Lysozyme inhibitor LprI-like N-terminal domain-containing protein" evidence="1">
    <location>
        <begin position="21"/>
        <end position="143"/>
    </location>
</feature>
<evidence type="ECO:0000256" key="1">
    <source>
        <dbReference type="SAM" id="SignalP"/>
    </source>
</evidence>
<evidence type="ECO:0000313" key="4">
    <source>
        <dbReference type="Proteomes" id="UP001239909"/>
    </source>
</evidence>